<sequence>MDKEERMMLENFGPQYRVYMEGPKE</sequence>
<gene>
    <name evidence="1" type="ORF">BQ8794_30224</name>
</gene>
<organism evidence="1 2">
    <name type="scientific">Mesorhizobium prunaredense</name>
    <dbReference type="NCBI Taxonomy" id="1631249"/>
    <lineage>
        <taxon>Bacteria</taxon>
        <taxon>Pseudomonadati</taxon>
        <taxon>Pseudomonadota</taxon>
        <taxon>Alphaproteobacteria</taxon>
        <taxon>Hyphomicrobiales</taxon>
        <taxon>Phyllobacteriaceae</taxon>
        <taxon>Mesorhizobium</taxon>
    </lineage>
</organism>
<protein>
    <submittedName>
        <fullName evidence="1">Uncharacterized protein</fullName>
    </submittedName>
</protein>
<dbReference type="EMBL" id="FTPD01000023">
    <property type="protein sequence ID" value="SIT56775.1"/>
    <property type="molecule type" value="Genomic_DNA"/>
</dbReference>
<dbReference type="Proteomes" id="UP000188388">
    <property type="component" value="Unassembled WGS sequence"/>
</dbReference>
<accession>A0A1R3VAF1</accession>
<evidence type="ECO:0000313" key="2">
    <source>
        <dbReference type="Proteomes" id="UP000188388"/>
    </source>
</evidence>
<keyword evidence="2" id="KW-1185">Reference proteome</keyword>
<name>A0A1R3VAF1_9HYPH</name>
<proteinExistence type="predicted"/>
<evidence type="ECO:0000313" key="1">
    <source>
        <dbReference type="EMBL" id="SIT56775.1"/>
    </source>
</evidence>
<dbReference type="AlphaFoldDB" id="A0A1R3VAF1"/>
<reference evidence="2" key="1">
    <citation type="submission" date="2017-01" db="EMBL/GenBank/DDBJ databases">
        <authorList>
            <person name="Brunel B."/>
        </authorList>
    </citation>
    <scope>NUCLEOTIDE SEQUENCE [LARGE SCALE GENOMIC DNA]</scope>
</reference>